<gene>
    <name evidence="1" type="ORF">LT679_11490</name>
</gene>
<evidence type="ECO:0000313" key="2">
    <source>
        <dbReference type="Proteomes" id="UP001199919"/>
    </source>
</evidence>
<accession>A0ABS8U5X4</accession>
<comment type="caution">
    <text evidence="1">The sequence shown here is derived from an EMBL/GenBank/DDBJ whole genome shotgun (WGS) entry which is preliminary data.</text>
</comment>
<sequence length="151" mass="17697">MKYILFFAIMFWSVKVGAQPQKNVLKSFLSDIQESNWDFDSIAYEHFIKNNRDKLHNKESSDYKEMRAIYMKSLNELSQQLRTLDIQSLKILKYSEAPDSLQVMALNQNAAEGAYIALNDNGFMHYFHFTDDKIDSWIRFKGGKAFLNYGL</sequence>
<dbReference type="EMBL" id="JAJPWV010000003">
    <property type="protein sequence ID" value="MCD8741227.1"/>
    <property type="molecule type" value="Genomic_DNA"/>
</dbReference>
<name>A0ABS8U5X4_9SPHI</name>
<evidence type="ECO:0008006" key="3">
    <source>
        <dbReference type="Google" id="ProtNLM"/>
    </source>
</evidence>
<organism evidence="1 2">
    <name type="scientific">Mucilaginibacter roseus</name>
    <dbReference type="NCBI Taxonomy" id="1528868"/>
    <lineage>
        <taxon>Bacteria</taxon>
        <taxon>Pseudomonadati</taxon>
        <taxon>Bacteroidota</taxon>
        <taxon>Sphingobacteriia</taxon>
        <taxon>Sphingobacteriales</taxon>
        <taxon>Sphingobacteriaceae</taxon>
        <taxon>Mucilaginibacter</taxon>
    </lineage>
</organism>
<protein>
    <recommendedName>
        <fullName evidence="3">DUF3347 domain-containing protein</fullName>
    </recommendedName>
</protein>
<reference evidence="1 2" key="1">
    <citation type="submission" date="2021-12" db="EMBL/GenBank/DDBJ databases">
        <title>Mucilaginibacter roseus genome.</title>
        <authorList>
            <person name="Ferreira J.R."/>
            <person name="Newman J.D."/>
        </authorList>
    </citation>
    <scope>NUCLEOTIDE SEQUENCE [LARGE SCALE GENOMIC DNA]</scope>
    <source>
        <strain evidence="1 2">LMG 28454</strain>
    </source>
</reference>
<dbReference type="RefSeq" id="WP_232177730.1">
    <property type="nucleotide sequence ID" value="NZ_JAJPWV010000003.1"/>
</dbReference>
<proteinExistence type="predicted"/>
<evidence type="ECO:0000313" key="1">
    <source>
        <dbReference type="EMBL" id="MCD8741227.1"/>
    </source>
</evidence>
<dbReference type="Proteomes" id="UP001199919">
    <property type="component" value="Unassembled WGS sequence"/>
</dbReference>
<keyword evidence="2" id="KW-1185">Reference proteome</keyword>